<evidence type="ECO:0000256" key="3">
    <source>
        <dbReference type="ARBA" id="ARBA00023242"/>
    </source>
</evidence>
<sequence>MLAVVSLKRSLDFDPIEQGQKRKRCEKFGSSSPPLMTTSTSFSFNTMTSSNNSNEFNGAKMLTNTSQQNVVSKLFPSSSSPSSSIAQHKQQSKKTHKNMFNSCSLSSTTPFSTDITQTNDLPIFTISQTATMISRMLNDNEKLLKEQYEKLLNIKLNEQYDQFVRFTHNEIDKQSHNPFQQQQQQQQQQAFSYVS</sequence>
<evidence type="ECO:0000313" key="9">
    <source>
        <dbReference type="Proteomes" id="UP000663829"/>
    </source>
</evidence>
<comment type="subcellular location">
    <subcellularLocation>
        <location evidence="1">Nucleus</location>
    </subcellularLocation>
</comment>
<accession>A0A813NT21</accession>
<evidence type="ECO:0000256" key="1">
    <source>
        <dbReference type="ARBA" id="ARBA00004123"/>
    </source>
</evidence>
<evidence type="ECO:0000256" key="4">
    <source>
        <dbReference type="SAM" id="MobiDB-lite"/>
    </source>
</evidence>
<dbReference type="GO" id="GO:0005634">
    <property type="term" value="C:nucleus"/>
    <property type="evidence" value="ECO:0007669"/>
    <property type="project" value="UniProtKB-SubCell"/>
</dbReference>
<dbReference type="GO" id="GO:0045089">
    <property type="term" value="P:positive regulation of innate immune response"/>
    <property type="evidence" value="ECO:0007669"/>
    <property type="project" value="TreeGrafter"/>
</dbReference>
<organism evidence="5 9">
    <name type="scientific">Didymodactylos carnosus</name>
    <dbReference type="NCBI Taxonomy" id="1234261"/>
    <lineage>
        <taxon>Eukaryota</taxon>
        <taxon>Metazoa</taxon>
        <taxon>Spiralia</taxon>
        <taxon>Gnathifera</taxon>
        <taxon>Rotifera</taxon>
        <taxon>Eurotatoria</taxon>
        <taxon>Bdelloidea</taxon>
        <taxon>Philodinida</taxon>
        <taxon>Philodinidae</taxon>
        <taxon>Didymodactylos</taxon>
    </lineage>
</organism>
<protein>
    <recommendedName>
        <fullName evidence="10">Akirin</fullName>
    </recommendedName>
</protein>
<reference evidence="5" key="1">
    <citation type="submission" date="2021-02" db="EMBL/GenBank/DDBJ databases">
        <authorList>
            <person name="Nowell W R."/>
        </authorList>
    </citation>
    <scope>NUCLEOTIDE SEQUENCE</scope>
</reference>
<dbReference type="EMBL" id="CAJNOQ010000033">
    <property type="protein sequence ID" value="CAF0744165.1"/>
    <property type="molecule type" value="Genomic_DNA"/>
</dbReference>
<dbReference type="AlphaFoldDB" id="A0A813NT21"/>
<evidence type="ECO:0000313" key="6">
    <source>
        <dbReference type="EMBL" id="CAF0804690.1"/>
    </source>
</evidence>
<evidence type="ECO:0000313" key="8">
    <source>
        <dbReference type="EMBL" id="CAF3588272.1"/>
    </source>
</evidence>
<dbReference type="GO" id="GO:0000785">
    <property type="term" value="C:chromatin"/>
    <property type="evidence" value="ECO:0007669"/>
    <property type="project" value="TreeGrafter"/>
</dbReference>
<comment type="similarity">
    <text evidence="2">Belongs to the akirin family.</text>
</comment>
<dbReference type="Proteomes" id="UP000681722">
    <property type="component" value="Unassembled WGS sequence"/>
</dbReference>
<name>A0A813NT21_9BILA</name>
<dbReference type="GO" id="GO:0003712">
    <property type="term" value="F:transcription coregulator activity"/>
    <property type="evidence" value="ECO:0007669"/>
    <property type="project" value="TreeGrafter"/>
</dbReference>
<evidence type="ECO:0000313" key="7">
    <source>
        <dbReference type="EMBL" id="CAF3522780.1"/>
    </source>
</evidence>
<dbReference type="EMBL" id="CAJOBC010000033">
    <property type="protein sequence ID" value="CAF3522780.1"/>
    <property type="molecule type" value="Genomic_DNA"/>
</dbReference>
<dbReference type="EMBL" id="CAJOBA010001305">
    <property type="protein sequence ID" value="CAF3588272.1"/>
    <property type="molecule type" value="Genomic_DNA"/>
</dbReference>
<dbReference type="OrthoDB" id="10039914at2759"/>
<dbReference type="Proteomes" id="UP000682733">
    <property type="component" value="Unassembled WGS sequence"/>
</dbReference>
<dbReference type="Proteomes" id="UP000663829">
    <property type="component" value="Unassembled WGS sequence"/>
</dbReference>
<keyword evidence="9" id="KW-1185">Reference proteome</keyword>
<feature type="region of interest" description="Disordered" evidence="4">
    <location>
        <begin position="73"/>
        <end position="97"/>
    </location>
</feature>
<dbReference type="InterPro" id="IPR024132">
    <property type="entry name" value="Akirin"/>
</dbReference>
<dbReference type="PANTHER" id="PTHR13293">
    <property type="entry name" value="AKIRIN-RELATED"/>
    <property type="match status" value="1"/>
</dbReference>
<evidence type="ECO:0000313" key="5">
    <source>
        <dbReference type="EMBL" id="CAF0744165.1"/>
    </source>
</evidence>
<keyword evidence="3" id="KW-0539">Nucleus</keyword>
<gene>
    <name evidence="5" type="ORF">GPM918_LOCUS444</name>
    <name evidence="6" type="ORF">OVA965_LOCUS4834</name>
    <name evidence="7" type="ORF">SRO942_LOCUS445</name>
    <name evidence="8" type="ORF">TMI583_LOCUS4832</name>
</gene>
<dbReference type="EMBL" id="CAJNOK010001305">
    <property type="protein sequence ID" value="CAF0804690.1"/>
    <property type="molecule type" value="Genomic_DNA"/>
</dbReference>
<evidence type="ECO:0008006" key="10">
    <source>
        <dbReference type="Google" id="ProtNLM"/>
    </source>
</evidence>
<dbReference type="PANTHER" id="PTHR13293:SF6">
    <property type="entry name" value="AKIRIN-RELATED"/>
    <property type="match status" value="1"/>
</dbReference>
<comment type="caution">
    <text evidence="5">The sequence shown here is derived from an EMBL/GenBank/DDBJ whole genome shotgun (WGS) entry which is preliminary data.</text>
</comment>
<proteinExistence type="inferred from homology"/>
<dbReference type="Proteomes" id="UP000677228">
    <property type="component" value="Unassembled WGS sequence"/>
</dbReference>
<evidence type="ECO:0000256" key="2">
    <source>
        <dbReference type="ARBA" id="ARBA00005625"/>
    </source>
</evidence>
<dbReference type="GO" id="GO:0045944">
    <property type="term" value="P:positive regulation of transcription by RNA polymerase II"/>
    <property type="evidence" value="ECO:0007669"/>
    <property type="project" value="TreeGrafter"/>
</dbReference>